<dbReference type="GO" id="GO:0034361">
    <property type="term" value="C:very-low-density lipoprotein particle"/>
    <property type="evidence" value="ECO:0007669"/>
    <property type="project" value="UniProtKB-KW"/>
</dbReference>
<keyword evidence="5" id="KW-0162">Chylomicron</keyword>
<organism evidence="18 19">
    <name type="scientific">Panthera leo</name>
    <name type="common">Lion</name>
    <dbReference type="NCBI Taxonomy" id="9689"/>
    <lineage>
        <taxon>Eukaryota</taxon>
        <taxon>Metazoa</taxon>
        <taxon>Chordata</taxon>
        <taxon>Craniata</taxon>
        <taxon>Vertebrata</taxon>
        <taxon>Euteleostomi</taxon>
        <taxon>Mammalia</taxon>
        <taxon>Eutheria</taxon>
        <taxon>Laurasiatheria</taxon>
        <taxon>Carnivora</taxon>
        <taxon>Feliformia</taxon>
        <taxon>Felidae</taxon>
        <taxon>Pantherinae</taxon>
        <taxon>Panthera</taxon>
    </lineage>
</organism>
<dbReference type="GO" id="GO:0071831">
    <property type="term" value="P:intermediate-density lipoprotein particle clearance"/>
    <property type="evidence" value="ECO:0007669"/>
    <property type="project" value="Ensembl"/>
</dbReference>
<dbReference type="GO" id="GO:0051651">
    <property type="term" value="P:maintenance of location in cell"/>
    <property type="evidence" value="ECO:0007669"/>
    <property type="project" value="Ensembl"/>
</dbReference>
<dbReference type="GO" id="GO:0001540">
    <property type="term" value="F:amyloid-beta binding"/>
    <property type="evidence" value="ECO:0007669"/>
    <property type="project" value="Ensembl"/>
</dbReference>
<evidence type="ECO:0000256" key="7">
    <source>
        <dbReference type="ARBA" id="ARBA00022530"/>
    </source>
</evidence>
<dbReference type="GO" id="GO:0071402">
    <property type="term" value="P:cellular response to lipoprotein particle stimulus"/>
    <property type="evidence" value="ECO:0007669"/>
    <property type="project" value="Ensembl"/>
</dbReference>
<evidence type="ECO:0000256" key="17">
    <source>
        <dbReference type="SAM" id="SignalP"/>
    </source>
</evidence>
<evidence type="ECO:0000256" key="4">
    <source>
        <dbReference type="ARBA" id="ARBA00019891"/>
    </source>
</evidence>
<dbReference type="PANTHER" id="PTHR18976:SF2">
    <property type="entry name" value="APOLIPOPROTEIN E"/>
    <property type="match status" value="1"/>
</dbReference>
<dbReference type="GO" id="GO:0010467">
    <property type="term" value="P:gene expression"/>
    <property type="evidence" value="ECO:0007669"/>
    <property type="project" value="Ensembl"/>
</dbReference>
<keyword evidence="13" id="KW-0850">VLDL</keyword>
<dbReference type="GO" id="GO:0070374">
    <property type="term" value="P:positive regulation of ERK1 and ERK2 cascade"/>
    <property type="evidence" value="ECO:0007669"/>
    <property type="project" value="Ensembl"/>
</dbReference>
<dbReference type="GO" id="GO:0098978">
    <property type="term" value="C:glutamatergic synapse"/>
    <property type="evidence" value="ECO:0007669"/>
    <property type="project" value="Ensembl"/>
</dbReference>
<dbReference type="GO" id="GO:0042632">
    <property type="term" value="P:cholesterol homeostasis"/>
    <property type="evidence" value="ECO:0007669"/>
    <property type="project" value="Ensembl"/>
</dbReference>
<dbReference type="GO" id="GO:0042311">
    <property type="term" value="P:vasodilation"/>
    <property type="evidence" value="ECO:0007669"/>
    <property type="project" value="Ensembl"/>
</dbReference>
<dbReference type="GO" id="GO:0051044">
    <property type="term" value="P:positive regulation of membrane protein ectodomain proteolysis"/>
    <property type="evidence" value="ECO:0007669"/>
    <property type="project" value="Ensembl"/>
</dbReference>
<dbReference type="GO" id="GO:0033700">
    <property type="term" value="P:phospholipid efflux"/>
    <property type="evidence" value="ECO:0007669"/>
    <property type="project" value="Ensembl"/>
</dbReference>
<dbReference type="GO" id="GO:0034360">
    <property type="term" value="C:chylomicron remnant"/>
    <property type="evidence" value="ECO:0007669"/>
    <property type="project" value="Ensembl"/>
</dbReference>
<evidence type="ECO:0000256" key="12">
    <source>
        <dbReference type="ARBA" id="ARBA00023121"/>
    </source>
</evidence>
<keyword evidence="9" id="KW-0677">Repeat</keyword>
<dbReference type="GO" id="GO:0034447">
    <property type="term" value="P:very-low-density lipoprotein particle clearance"/>
    <property type="evidence" value="ECO:0007669"/>
    <property type="project" value="Ensembl"/>
</dbReference>
<dbReference type="Gene3D" id="1.20.120.20">
    <property type="entry name" value="Apolipoprotein"/>
    <property type="match status" value="2"/>
</dbReference>
<dbReference type="GO" id="GO:0032438">
    <property type="term" value="P:melanosome organization"/>
    <property type="evidence" value="ECO:0007669"/>
    <property type="project" value="Ensembl"/>
</dbReference>
<dbReference type="GO" id="GO:0034382">
    <property type="term" value="P:chylomicron remnant clearance"/>
    <property type="evidence" value="ECO:0007669"/>
    <property type="project" value="Ensembl"/>
</dbReference>
<dbReference type="GO" id="GO:0010976">
    <property type="term" value="P:positive regulation of neuron projection development"/>
    <property type="evidence" value="ECO:0007669"/>
    <property type="project" value="Ensembl"/>
</dbReference>
<keyword evidence="17" id="KW-0732">Signal</keyword>
<evidence type="ECO:0000256" key="1">
    <source>
        <dbReference type="ARBA" id="ARBA00004498"/>
    </source>
</evidence>
<dbReference type="GO" id="GO:0042803">
    <property type="term" value="F:protein homodimerization activity"/>
    <property type="evidence" value="ECO:0007669"/>
    <property type="project" value="Ensembl"/>
</dbReference>
<dbReference type="GO" id="GO:0140077">
    <property type="term" value="P:positive regulation of lipoprotein transport"/>
    <property type="evidence" value="ECO:0007669"/>
    <property type="project" value="Ensembl"/>
</dbReference>
<keyword evidence="19" id="KW-1185">Reference proteome</keyword>
<dbReference type="GO" id="GO:0008201">
    <property type="term" value="F:heparin binding"/>
    <property type="evidence" value="ECO:0007669"/>
    <property type="project" value="UniProtKB-KW"/>
</dbReference>
<dbReference type="GO" id="GO:0010977">
    <property type="term" value="P:negative regulation of neuron projection development"/>
    <property type="evidence" value="ECO:0007669"/>
    <property type="project" value="Ensembl"/>
</dbReference>
<dbReference type="GO" id="GO:0045807">
    <property type="term" value="P:positive regulation of endocytosis"/>
    <property type="evidence" value="ECO:0007669"/>
    <property type="project" value="Ensembl"/>
</dbReference>
<dbReference type="GO" id="GO:0031175">
    <property type="term" value="P:neuron projection development"/>
    <property type="evidence" value="ECO:0007669"/>
    <property type="project" value="Ensembl"/>
</dbReference>
<dbReference type="GO" id="GO:0006979">
    <property type="term" value="P:response to oxidative stress"/>
    <property type="evidence" value="ECO:0007669"/>
    <property type="project" value="Ensembl"/>
</dbReference>
<dbReference type="GO" id="GO:0032805">
    <property type="term" value="P:positive regulation of low-density lipoprotein particle receptor catabolic process"/>
    <property type="evidence" value="ECO:0007669"/>
    <property type="project" value="Ensembl"/>
</dbReference>
<evidence type="ECO:0000256" key="9">
    <source>
        <dbReference type="ARBA" id="ARBA00022737"/>
    </source>
</evidence>
<dbReference type="SUPFAM" id="SSF58113">
    <property type="entry name" value="Apolipoprotein A-I"/>
    <property type="match status" value="1"/>
</dbReference>
<dbReference type="GO" id="GO:0097113">
    <property type="term" value="P:AMPA glutamate receptor clustering"/>
    <property type="evidence" value="ECO:0007669"/>
    <property type="project" value="Ensembl"/>
</dbReference>
<evidence type="ECO:0000256" key="2">
    <source>
        <dbReference type="ARBA" id="ARBA00004559"/>
    </source>
</evidence>
<evidence type="ECO:0000256" key="16">
    <source>
        <dbReference type="SAM" id="Coils"/>
    </source>
</evidence>
<dbReference type="GO" id="GO:0005794">
    <property type="term" value="C:Golgi apparatus"/>
    <property type="evidence" value="ECO:0007669"/>
    <property type="project" value="Ensembl"/>
</dbReference>
<evidence type="ECO:0000256" key="10">
    <source>
        <dbReference type="ARBA" id="ARBA00022753"/>
    </source>
</evidence>
<dbReference type="GO" id="GO:0045429">
    <property type="term" value="P:positive regulation of nitric oxide biosynthetic process"/>
    <property type="evidence" value="ECO:0007669"/>
    <property type="project" value="Ensembl"/>
</dbReference>
<dbReference type="GO" id="GO:0048844">
    <property type="term" value="P:artery morphogenesis"/>
    <property type="evidence" value="ECO:0007669"/>
    <property type="project" value="Ensembl"/>
</dbReference>
<dbReference type="GO" id="GO:0070326">
    <property type="term" value="F:very-low-density lipoprotein particle receptor binding"/>
    <property type="evidence" value="ECO:0007669"/>
    <property type="project" value="Ensembl"/>
</dbReference>
<dbReference type="GO" id="GO:0061771">
    <property type="term" value="P:response to caloric restriction"/>
    <property type="evidence" value="ECO:0007669"/>
    <property type="project" value="Ensembl"/>
</dbReference>
<name>A0A8C8WS85_PANLE</name>
<protein>
    <recommendedName>
        <fullName evidence="4">Apolipoprotein E</fullName>
    </recommendedName>
</protein>
<dbReference type="GO" id="GO:1905890">
    <property type="term" value="P:regulation of cellular response to very-low-density lipoprotein particle stimulus"/>
    <property type="evidence" value="ECO:0007669"/>
    <property type="project" value="Ensembl"/>
</dbReference>
<dbReference type="GO" id="GO:0090209">
    <property type="term" value="P:negative regulation of triglyceride metabolic process"/>
    <property type="evidence" value="ECO:0007669"/>
    <property type="project" value="Ensembl"/>
</dbReference>
<dbReference type="GO" id="GO:0045088">
    <property type="term" value="P:regulation of innate immune response"/>
    <property type="evidence" value="ECO:0007669"/>
    <property type="project" value="Ensembl"/>
</dbReference>
<keyword evidence="7" id="KW-0272">Extracellular matrix</keyword>
<feature type="signal peptide" evidence="17">
    <location>
        <begin position="1"/>
        <end position="19"/>
    </location>
</feature>
<dbReference type="GO" id="GO:0038060">
    <property type="term" value="P:nitric oxide-cGMP-mediated signaling"/>
    <property type="evidence" value="ECO:0007669"/>
    <property type="project" value="Ensembl"/>
</dbReference>
<accession>A0A8C8WS85</accession>
<feature type="chain" id="PRO_5034671186" description="Apolipoprotein E" evidence="17">
    <location>
        <begin position="20"/>
        <end position="294"/>
    </location>
</feature>
<dbReference type="GO" id="GO:0048018">
    <property type="term" value="F:receptor ligand activity"/>
    <property type="evidence" value="ECO:0007669"/>
    <property type="project" value="Ensembl"/>
</dbReference>
<dbReference type="FunFam" id="1.20.120.20:FF:000003">
    <property type="entry name" value="Apolipoprotein E"/>
    <property type="match status" value="1"/>
</dbReference>
<dbReference type="GeneTree" id="ENSGT00950000182929"/>
<keyword evidence="12" id="KW-0446">Lipid-binding</keyword>
<dbReference type="GO" id="GO:0043691">
    <property type="term" value="P:reverse cholesterol transport"/>
    <property type="evidence" value="ECO:0007669"/>
    <property type="project" value="Ensembl"/>
</dbReference>
<comment type="subunit">
    <text evidence="15">Homotetramer. May interact with ABCA1; functionally associated with ABCA1 in the biogenesis of HDLs. May interact with APP/A4 amyloid-beta peptide; the interaction is extremely stable in vitro but its physiological significance is unclear. May interact with MAPT. May interact with MAP2. In the cerebrospinal fluid, interacts with secreted SORL1. Interacts with PMEL; this allows the loading of PMEL luminal fragment on ILVs to induce fibril nucleation.</text>
</comment>
<dbReference type="GO" id="GO:0006641">
    <property type="term" value="P:triglyceride metabolic process"/>
    <property type="evidence" value="ECO:0007669"/>
    <property type="project" value="Ensembl"/>
</dbReference>
<dbReference type="GO" id="GO:0045541">
    <property type="term" value="P:negative regulation of cholesterol biosynthetic process"/>
    <property type="evidence" value="ECO:0007669"/>
    <property type="project" value="Ensembl"/>
</dbReference>
<dbReference type="GO" id="GO:0060228">
    <property type="term" value="F:phosphatidylcholine-sterol O-acyltransferase activator activity"/>
    <property type="evidence" value="ECO:0007669"/>
    <property type="project" value="Ensembl"/>
</dbReference>
<dbReference type="GO" id="GO:0048156">
    <property type="term" value="F:tau protein binding"/>
    <property type="evidence" value="ECO:0007669"/>
    <property type="project" value="Ensembl"/>
</dbReference>
<dbReference type="GO" id="GO:1902952">
    <property type="term" value="P:positive regulation of dendritic spine maintenance"/>
    <property type="evidence" value="ECO:0007669"/>
    <property type="project" value="Ensembl"/>
</dbReference>
<dbReference type="GO" id="GO:0050750">
    <property type="term" value="F:low-density lipoprotein particle receptor binding"/>
    <property type="evidence" value="ECO:0007669"/>
    <property type="project" value="Ensembl"/>
</dbReference>
<proteinExistence type="inferred from homology"/>
<evidence type="ECO:0000256" key="6">
    <source>
        <dbReference type="ARBA" id="ARBA00022525"/>
    </source>
</evidence>
<reference evidence="18" key="2">
    <citation type="submission" date="2025-08" db="UniProtKB">
        <authorList>
            <consortium name="Ensembl"/>
        </authorList>
    </citation>
    <scope>IDENTIFICATION</scope>
</reference>
<dbReference type="GO" id="GO:0035641">
    <property type="term" value="P:locomotory exploration behavior"/>
    <property type="evidence" value="ECO:0007669"/>
    <property type="project" value="Ensembl"/>
</dbReference>
<reference evidence="18" key="3">
    <citation type="submission" date="2025-09" db="UniProtKB">
        <authorList>
            <consortium name="Ensembl"/>
        </authorList>
    </citation>
    <scope>IDENTIFICATION</scope>
</reference>
<dbReference type="GO" id="GO:0097114">
    <property type="term" value="P:NMDA glutamate receptor clustering"/>
    <property type="evidence" value="ECO:0007669"/>
    <property type="project" value="Ensembl"/>
</dbReference>
<dbReference type="GO" id="GO:1905907">
    <property type="term" value="P:negative regulation of amyloid fibril formation"/>
    <property type="evidence" value="ECO:0007669"/>
    <property type="project" value="Ensembl"/>
</dbReference>
<evidence type="ECO:0000256" key="13">
    <source>
        <dbReference type="ARBA" id="ARBA00023313"/>
    </source>
</evidence>
<evidence type="ECO:0000256" key="3">
    <source>
        <dbReference type="ARBA" id="ARBA00008788"/>
    </source>
</evidence>
<dbReference type="GO" id="GO:0010875">
    <property type="term" value="P:positive regulation of cholesterol efflux"/>
    <property type="evidence" value="ECO:0007669"/>
    <property type="project" value="Ensembl"/>
</dbReference>
<evidence type="ECO:0000313" key="18">
    <source>
        <dbReference type="Ensembl" id="ENSPLOP00000007633.1"/>
    </source>
</evidence>
<dbReference type="GO" id="GO:0034380">
    <property type="term" value="P:high-density lipoprotein particle assembly"/>
    <property type="evidence" value="ECO:0007669"/>
    <property type="project" value="Ensembl"/>
</dbReference>
<evidence type="ECO:0000256" key="15">
    <source>
        <dbReference type="ARBA" id="ARBA00034326"/>
    </source>
</evidence>
<dbReference type="GO" id="GO:0034384">
    <property type="term" value="P:high-density lipoprotein particle clearance"/>
    <property type="evidence" value="ECO:0007669"/>
    <property type="project" value="Ensembl"/>
</dbReference>
<dbReference type="GO" id="GO:0042981">
    <property type="term" value="P:regulation of apoptotic process"/>
    <property type="evidence" value="ECO:0007669"/>
    <property type="project" value="Ensembl"/>
</dbReference>
<dbReference type="Pfam" id="PF01442">
    <property type="entry name" value="Apolipoprotein"/>
    <property type="match status" value="1"/>
</dbReference>
<dbReference type="GO" id="GO:0032489">
    <property type="term" value="P:regulation of Cdc42 protein signal transduction"/>
    <property type="evidence" value="ECO:0007669"/>
    <property type="project" value="Ensembl"/>
</dbReference>
<dbReference type="GO" id="GO:0016209">
    <property type="term" value="F:antioxidant activity"/>
    <property type="evidence" value="ECO:0007669"/>
    <property type="project" value="Ensembl"/>
</dbReference>
<dbReference type="GO" id="GO:1902430">
    <property type="term" value="P:negative regulation of amyloid-beta formation"/>
    <property type="evidence" value="ECO:0007669"/>
    <property type="project" value="Ensembl"/>
</dbReference>
<dbReference type="GO" id="GO:0031012">
    <property type="term" value="C:extracellular matrix"/>
    <property type="evidence" value="ECO:0007669"/>
    <property type="project" value="Ensembl"/>
</dbReference>
<dbReference type="GO" id="GO:2000822">
    <property type="term" value="P:regulation of behavioral fear response"/>
    <property type="evidence" value="ECO:0007669"/>
    <property type="project" value="Ensembl"/>
</dbReference>
<dbReference type="GO" id="GO:0120020">
    <property type="term" value="F:cholesterol transfer activity"/>
    <property type="evidence" value="ECO:0007669"/>
    <property type="project" value="Ensembl"/>
</dbReference>
<dbReference type="GO" id="GO:0043409">
    <property type="term" value="P:negative regulation of MAPK cascade"/>
    <property type="evidence" value="ECO:0007669"/>
    <property type="project" value="Ensembl"/>
</dbReference>
<feature type="coiled-coil region" evidence="16">
    <location>
        <begin position="210"/>
        <end position="255"/>
    </location>
</feature>
<dbReference type="GO" id="GO:1900272">
    <property type="term" value="P:negative regulation of long-term synaptic potentiation"/>
    <property type="evidence" value="ECO:0007669"/>
    <property type="project" value="Ensembl"/>
</dbReference>
<dbReference type="GO" id="GO:0005543">
    <property type="term" value="F:phospholipid binding"/>
    <property type="evidence" value="ECO:0007669"/>
    <property type="project" value="Ensembl"/>
</dbReference>
<dbReference type="GO" id="GO:0006874">
    <property type="term" value="P:intracellular calcium ion homeostasis"/>
    <property type="evidence" value="ECO:0007669"/>
    <property type="project" value="Ensembl"/>
</dbReference>
<dbReference type="GO" id="GO:0044794">
    <property type="term" value="P:host-mediated activation of viral process"/>
    <property type="evidence" value="ECO:0007669"/>
    <property type="project" value="Ensembl"/>
</dbReference>
<dbReference type="GO" id="GO:0034375">
    <property type="term" value="P:high-density lipoprotein particle remodeling"/>
    <property type="evidence" value="ECO:0007669"/>
    <property type="project" value="Ensembl"/>
</dbReference>
<dbReference type="InterPro" id="IPR050163">
    <property type="entry name" value="Apolipoprotein_A1/A4/E"/>
</dbReference>
<dbReference type="GO" id="GO:0060999">
    <property type="term" value="P:positive regulation of dendritic spine development"/>
    <property type="evidence" value="ECO:0007669"/>
    <property type="project" value="Ensembl"/>
</dbReference>
<dbReference type="GO" id="GO:1900223">
    <property type="term" value="P:positive regulation of amyloid-beta clearance"/>
    <property type="evidence" value="ECO:0007669"/>
    <property type="project" value="Ensembl"/>
</dbReference>
<dbReference type="GO" id="GO:0042470">
    <property type="term" value="C:melanosome"/>
    <property type="evidence" value="ECO:0007669"/>
    <property type="project" value="Ensembl"/>
</dbReference>
<dbReference type="GO" id="GO:0043395">
    <property type="term" value="F:heparan sulfate proteoglycan binding"/>
    <property type="evidence" value="ECO:0007669"/>
    <property type="project" value="Ensembl"/>
</dbReference>
<dbReference type="GO" id="GO:0070328">
    <property type="term" value="P:triglyceride homeostasis"/>
    <property type="evidence" value="ECO:0007669"/>
    <property type="project" value="Ensembl"/>
</dbReference>
<reference evidence="18" key="1">
    <citation type="journal article" date="2019" name="bioRxiv">
        <title>Long live the king: chromosome-level assembly of the lion (Panthera leo) using linked-read, Hi-C, and long read data.</title>
        <authorList>
            <person name="Armstrong E.E."/>
            <person name="Taylor R.W."/>
            <person name="Miller D.E."/>
            <person name="Kaelin C."/>
            <person name="Barsh G."/>
            <person name="Hadly E.A."/>
            <person name="Petrov D."/>
        </authorList>
    </citation>
    <scope>NUCLEOTIDE SEQUENCE [LARGE SCALE GENOMIC DNA]</scope>
</reference>
<dbReference type="GO" id="GO:1902995">
    <property type="term" value="P:positive regulation of phospholipid efflux"/>
    <property type="evidence" value="ECO:0007669"/>
    <property type="project" value="Ensembl"/>
</dbReference>
<dbReference type="GO" id="GO:0034374">
    <property type="term" value="P:low-density lipoprotein particle remodeling"/>
    <property type="evidence" value="ECO:0007669"/>
    <property type="project" value="Ensembl"/>
</dbReference>
<dbReference type="GO" id="GO:0019899">
    <property type="term" value="F:enzyme binding"/>
    <property type="evidence" value="ECO:0007669"/>
    <property type="project" value="Ensembl"/>
</dbReference>
<dbReference type="GO" id="GO:0033344">
    <property type="term" value="P:cholesterol efflux"/>
    <property type="evidence" value="ECO:0007669"/>
    <property type="project" value="Ensembl"/>
</dbReference>
<comment type="subcellular location">
    <subcellularLocation>
        <location evidence="2">Endosome</location>
        <location evidence="2">Multivesicular body</location>
    </subcellularLocation>
    <subcellularLocation>
        <location evidence="14">Extracellular vesicle</location>
    </subcellularLocation>
    <subcellularLocation>
        <location evidence="1">Secreted</location>
        <location evidence="1">Extracellular space</location>
        <location evidence="1">Extracellular matrix</location>
    </subcellularLocation>
</comment>
<dbReference type="GO" id="GO:0043537">
    <property type="term" value="P:negative regulation of blood vessel endothelial cell migration"/>
    <property type="evidence" value="ECO:0007669"/>
    <property type="project" value="Ensembl"/>
</dbReference>
<keyword evidence="16" id="KW-0175">Coiled coil</keyword>
<dbReference type="GO" id="GO:0090090">
    <property type="term" value="P:negative regulation of canonical Wnt signaling pathway"/>
    <property type="evidence" value="ECO:0007669"/>
    <property type="project" value="Ensembl"/>
</dbReference>
<dbReference type="InterPro" id="IPR000074">
    <property type="entry name" value="ApoA_E"/>
</dbReference>
<dbReference type="GO" id="GO:0061136">
    <property type="term" value="P:regulation of proteasomal protein catabolic process"/>
    <property type="evidence" value="ECO:0007669"/>
    <property type="project" value="Ensembl"/>
</dbReference>
<dbReference type="GO" id="GO:0048662">
    <property type="term" value="P:negative regulation of smooth muscle cell proliferation"/>
    <property type="evidence" value="ECO:0007669"/>
    <property type="project" value="Ensembl"/>
</dbReference>
<dbReference type="GO" id="GO:0007186">
    <property type="term" value="P:G protein-coupled receptor signaling pathway"/>
    <property type="evidence" value="ECO:0007669"/>
    <property type="project" value="Ensembl"/>
</dbReference>
<dbReference type="GO" id="GO:0006898">
    <property type="term" value="P:receptor-mediated endocytosis"/>
    <property type="evidence" value="ECO:0007669"/>
    <property type="project" value="Ensembl"/>
</dbReference>
<dbReference type="GO" id="GO:0042158">
    <property type="term" value="P:lipoprotein biosynthetic process"/>
    <property type="evidence" value="ECO:0007669"/>
    <property type="project" value="Ensembl"/>
</dbReference>
<evidence type="ECO:0000256" key="11">
    <source>
        <dbReference type="ARBA" id="ARBA00022850"/>
    </source>
</evidence>
<dbReference type="GO" id="GO:1904646">
    <property type="term" value="P:cellular response to amyloid-beta"/>
    <property type="evidence" value="ECO:0007669"/>
    <property type="project" value="Ensembl"/>
</dbReference>
<dbReference type="GO" id="GO:0042982">
    <property type="term" value="P:amyloid precursor protein metabolic process"/>
    <property type="evidence" value="ECO:0007669"/>
    <property type="project" value="Ensembl"/>
</dbReference>
<dbReference type="GO" id="GO:0034363">
    <property type="term" value="C:intermediate-density lipoprotein particle"/>
    <property type="evidence" value="ECO:0007669"/>
    <property type="project" value="Ensembl"/>
</dbReference>
<dbReference type="GO" id="GO:0070062">
    <property type="term" value="C:extracellular exosome"/>
    <property type="evidence" value="ECO:0007669"/>
    <property type="project" value="Ensembl"/>
</dbReference>
<evidence type="ECO:0000256" key="14">
    <source>
        <dbReference type="ARBA" id="ARBA00034305"/>
    </source>
</evidence>
<dbReference type="GO" id="GO:0017038">
    <property type="term" value="P:protein import"/>
    <property type="evidence" value="ECO:0007669"/>
    <property type="project" value="Ensembl"/>
</dbReference>
<dbReference type="GO" id="GO:0043083">
    <property type="term" value="C:synaptic cleft"/>
    <property type="evidence" value="ECO:0007669"/>
    <property type="project" value="Ensembl"/>
</dbReference>
<sequence length="294" mass="32921">MKVLWAALLVALLAGMGRGLLRVPPSFPSQPPSSLGLSCLSRSSMSAFTGVHGSLSRSGLAATPLLWVLMEETMKEVKAYREELEEQLGPMASETQARVAKELQAAQARLASDMEDVRNRLAQYRSEVQAMLGQSAEELRGRLASHLRKLRKRLLRDAEDLHKRLAVYRAGVREGAERSVSSIRERFWPLVEQARARNANVAAVAAQPLRERAEALGQQLRGRLDEVREQVEEMRLKMEEQADQMRQQAEAFQARLKSWFEPLVQDMQRQWAGLVEKLQAAVGTSPTTAPAEKQ</sequence>
<dbReference type="OMA" id="WDYVEHI"/>
<dbReference type="GO" id="GO:0034362">
    <property type="term" value="C:low-density lipoprotein particle"/>
    <property type="evidence" value="ECO:0007669"/>
    <property type="project" value="Ensembl"/>
</dbReference>
<dbReference type="GO" id="GO:0010877">
    <property type="term" value="P:lipid transport involved in lipid storage"/>
    <property type="evidence" value="ECO:0007669"/>
    <property type="project" value="Ensembl"/>
</dbReference>
<gene>
    <name evidence="18" type="primary">APOE</name>
</gene>
<dbReference type="GO" id="GO:0055089">
    <property type="term" value="P:fatty acid homeostasis"/>
    <property type="evidence" value="ECO:0007669"/>
    <property type="project" value="Ensembl"/>
</dbReference>
<dbReference type="GO" id="GO:0007616">
    <property type="term" value="P:long-term memory"/>
    <property type="evidence" value="ECO:0007669"/>
    <property type="project" value="Ensembl"/>
</dbReference>
<dbReference type="PANTHER" id="PTHR18976">
    <property type="entry name" value="APOLIPOPROTEIN"/>
    <property type="match status" value="1"/>
</dbReference>
<dbReference type="GO" id="GO:0001937">
    <property type="term" value="P:negative regulation of endothelial cell proliferation"/>
    <property type="evidence" value="ECO:0007669"/>
    <property type="project" value="Ensembl"/>
</dbReference>
<dbReference type="GO" id="GO:0045893">
    <property type="term" value="P:positive regulation of DNA-templated transcription"/>
    <property type="evidence" value="ECO:0007669"/>
    <property type="project" value="Ensembl"/>
</dbReference>
<dbReference type="GO" id="GO:0010642">
    <property type="term" value="P:negative regulation of platelet-derived growth factor receptor signaling pathway"/>
    <property type="evidence" value="ECO:0007669"/>
    <property type="project" value="Ensembl"/>
</dbReference>
<keyword evidence="11" id="KW-0345">HDL</keyword>
<evidence type="ECO:0000313" key="19">
    <source>
        <dbReference type="Proteomes" id="UP000694399"/>
    </source>
</evidence>
<dbReference type="GO" id="GO:0019068">
    <property type="term" value="P:virion assembly"/>
    <property type="evidence" value="ECO:0007669"/>
    <property type="project" value="Ensembl"/>
</dbReference>
<dbReference type="GO" id="GO:0034372">
    <property type="term" value="P:very-low-density lipoprotein particle remodeling"/>
    <property type="evidence" value="ECO:0007669"/>
    <property type="project" value="Ensembl"/>
</dbReference>
<dbReference type="GO" id="GO:0046911">
    <property type="term" value="F:metal chelating activity"/>
    <property type="evidence" value="ECO:0007669"/>
    <property type="project" value="Ensembl"/>
</dbReference>
<keyword evidence="10" id="KW-0967">Endosome</keyword>
<dbReference type="GO" id="GO:0050709">
    <property type="term" value="P:negative regulation of protein secretion"/>
    <property type="evidence" value="ECO:0007669"/>
    <property type="project" value="Ensembl"/>
</dbReference>
<dbReference type="Proteomes" id="UP000694399">
    <property type="component" value="Chromosome E3"/>
</dbReference>
<dbReference type="GO" id="GO:0042159">
    <property type="term" value="P:lipoprotein catabolic process"/>
    <property type="evidence" value="ECO:0007669"/>
    <property type="project" value="Ensembl"/>
</dbReference>
<dbReference type="GO" id="GO:0071813">
    <property type="term" value="F:lipoprotein particle binding"/>
    <property type="evidence" value="ECO:0007669"/>
    <property type="project" value="Ensembl"/>
</dbReference>
<dbReference type="GO" id="GO:0005783">
    <property type="term" value="C:endoplasmic reticulum"/>
    <property type="evidence" value="ECO:0007669"/>
    <property type="project" value="Ensembl"/>
</dbReference>
<comment type="similarity">
    <text evidence="3">Belongs to the apolipoprotein A1/A4/E family.</text>
</comment>
<keyword evidence="8" id="KW-0358">Heparin-binding</keyword>
<dbReference type="GO" id="GO:0010629">
    <property type="term" value="P:negative regulation of gene expression"/>
    <property type="evidence" value="ECO:0007669"/>
    <property type="project" value="Ensembl"/>
</dbReference>
<dbReference type="GO" id="GO:0005886">
    <property type="term" value="C:plasma membrane"/>
    <property type="evidence" value="ECO:0007669"/>
    <property type="project" value="GOC"/>
</dbReference>
<dbReference type="GO" id="GO:0046889">
    <property type="term" value="P:positive regulation of lipid biosynthetic process"/>
    <property type="evidence" value="ECO:0007669"/>
    <property type="project" value="Ensembl"/>
</dbReference>
<dbReference type="GO" id="GO:0006707">
    <property type="term" value="P:cholesterol catabolic process"/>
    <property type="evidence" value="ECO:0007669"/>
    <property type="project" value="Ensembl"/>
</dbReference>
<dbReference type="AlphaFoldDB" id="A0A8C8WS85"/>
<dbReference type="GO" id="GO:0043254">
    <property type="term" value="P:regulation of protein-containing complex assembly"/>
    <property type="evidence" value="ECO:0007669"/>
    <property type="project" value="Ensembl"/>
</dbReference>
<dbReference type="GO" id="GO:0010544">
    <property type="term" value="P:negative regulation of platelet activation"/>
    <property type="evidence" value="ECO:0007669"/>
    <property type="project" value="Ensembl"/>
</dbReference>
<feature type="coiled-coil region" evidence="16">
    <location>
        <begin position="100"/>
        <end position="134"/>
    </location>
</feature>
<dbReference type="GO" id="GO:0097487">
    <property type="term" value="C:multivesicular body, internal vesicle"/>
    <property type="evidence" value="ECO:0007669"/>
    <property type="project" value="Ensembl"/>
</dbReference>
<dbReference type="Ensembl" id="ENSPLOT00000008446.1">
    <property type="protein sequence ID" value="ENSPLOP00000007633.1"/>
    <property type="gene ID" value="ENSPLOG00000005599.1"/>
</dbReference>
<dbReference type="GO" id="GO:0034364">
    <property type="term" value="C:high-density lipoprotein particle"/>
    <property type="evidence" value="ECO:0007669"/>
    <property type="project" value="UniProtKB-KW"/>
</dbReference>
<keyword evidence="6" id="KW-0964">Secreted</keyword>
<dbReference type="GO" id="GO:0090205">
    <property type="term" value="P:positive regulation of cholesterol metabolic process"/>
    <property type="evidence" value="ECO:0007669"/>
    <property type="project" value="Ensembl"/>
</dbReference>
<dbReference type="GO" id="GO:0015909">
    <property type="term" value="P:long-chain fatty acid transport"/>
    <property type="evidence" value="ECO:0007669"/>
    <property type="project" value="Ensembl"/>
</dbReference>
<dbReference type="GO" id="GO:1903002">
    <property type="term" value="P:positive regulation of lipid transport across blood-brain barrier"/>
    <property type="evidence" value="ECO:0007669"/>
    <property type="project" value="Ensembl"/>
</dbReference>
<evidence type="ECO:0000256" key="8">
    <source>
        <dbReference type="ARBA" id="ARBA00022674"/>
    </source>
</evidence>
<dbReference type="GO" id="GO:0050728">
    <property type="term" value="P:negative regulation of inflammatory response"/>
    <property type="evidence" value="ECO:0007669"/>
    <property type="project" value="Ensembl"/>
</dbReference>
<dbReference type="GO" id="GO:0002021">
    <property type="term" value="P:response to dietary excess"/>
    <property type="evidence" value="ECO:0007669"/>
    <property type="project" value="Ensembl"/>
</dbReference>
<evidence type="ECO:0000256" key="5">
    <source>
        <dbReference type="ARBA" id="ARBA00022513"/>
    </source>
</evidence>